<name>A0A8H4KPW2_9HYPO</name>
<evidence type="ECO:0000313" key="3">
    <source>
        <dbReference type="Proteomes" id="UP000605986"/>
    </source>
</evidence>
<evidence type="ECO:0000313" key="2">
    <source>
        <dbReference type="EMBL" id="KAF4454386.1"/>
    </source>
</evidence>
<reference evidence="2" key="1">
    <citation type="submission" date="2020-01" db="EMBL/GenBank/DDBJ databases">
        <title>Identification and distribution of gene clusters putatively required for synthesis of sphingolipid metabolism inhibitors in phylogenetically diverse species of the filamentous fungus Fusarium.</title>
        <authorList>
            <person name="Kim H.-S."/>
            <person name="Busman M."/>
            <person name="Brown D.W."/>
            <person name="Divon H."/>
            <person name="Uhlig S."/>
            <person name="Proctor R.H."/>
        </authorList>
    </citation>
    <scope>NUCLEOTIDE SEQUENCE</scope>
    <source>
        <strain evidence="2">NRRL 53441</strain>
    </source>
</reference>
<sequence>MLIYKPLSRDGSEIRVVRLLQSSDSETRISLELRHNRIEDGNYSALSYVWGDPTDPVDIIVNQVSVQIRKNLHQALTKLPQKDFSGWIWIDSLCIQQNDNDEKSYPVGLMRVIYGQADCVYSCIGEAAKGTDLAMDFFEYIGPQAAMFNIELDGKEKDVCHFIQDMFLKHTAQRKGTAGDVHEFVNYYSIRRIALLGGQLAQL</sequence>
<protein>
    <submittedName>
        <fullName evidence="2">Heterokaryon incompatibility protein</fullName>
    </submittedName>
</protein>
<evidence type="ECO:0000259" key="1">
    <source>
        <dbReference type="Pfam" id="PF06985"/>
    </source>
</evidence>
<accession>A0A8H4KPW2</accession>
<dbReference type="Pfam" id="PF06985">
    <property type="entry name" value="HET"/>
    <property type="match status" value="1"/>
</dbReference>
<dbReference type="PANTHER" id="PTHR24148">
    <property type="entry name" value="ANKYRIN REPEAT DOMAIN-CONTAINING PROTEIN 39 HOMOLOG-RELATED"/>
    <property type="match status" value="1"/>
</dbReference>
<dbReference type="OrthoDB" id="2157530at2759"/>
<gene>
    <name evidence="2" type="ORF">F53441_3103</name>
</gene>
<proteinExistence type="predicted"/>
<feature type="domain" description="Heterokaryon incompatibility" evidence="1">
    <location>
        <begin position="43"/>
        <end position="146"/>
    </location>
</feature>
<dbReference type="Proteomes" id="UP000605986">
    <property type="component" value="Unassembled WGS sequence"/>
</dbReference>
<comment type="caution">
    <text evidence="2">The sequence shown here is derived from an EMBL/GenBank/DDBJ whole genome shotgun (WGS) entry which is preliminary data.</text>
</comment>
<dbReference type="EMBL" id="JAADJG010000126">
    <property type="protein sequence ID" value="KAF4454386.1"/>
    <property type="molecule type" value="Genomic_DNA"/>
</dbReference>
<organism evidence="2 3">
    <name type="scientific">Fusarium austroafricanum</name>
    <dbReference type="NCBI Taxonomy" id="2364996"/>
    <lineage>
        <taxon>Eukaryota</taxon>
        <taxon>Fungi</taxon>
        <taxon>Dikarya</taxon>
        <taxon>Ascomycota</taxon>
        <taxon>Pezizomycotina</taxon>
        <taxon>Sordariomycetes</taxon>
        <taxon>Hypocreomycetidae</taxon>
        <taxon>Hypocreales</taxon>
        <taxon>Nectriaceae</taxon>
        <taxon>Fusarium</taxon>
        <taxon>Fusarium concolor species complex</taxon>
    </lineage>
</organism>
<keyword evidence="3" id="KW-1185">Reference proteome</keyword>
<dbReference type="InterPro" id="IPR052895">
    <property type="entry name" value="HetReg/Transcr_Mod"/>
</dbReference>
<dbReference type="InterPro" id="IPR010730">
    <property type="entry name" value="HET"/>
</dbReference>
<dbReference type="PANTHER" id="PTHR24148:SF79">
    <property type="entry name" value="HETEROKARYON INCOMPATIBILITY DOMAIN-CONTAINING PROTEIN"/>
    <property type="match status" value="1"/>
</dbReference>
<dbReference type="AlphaFoldDB" id="A0A8H4KPW2"/>